<dbReference type="Gene3D" id="3.90.1010.10">
    <property type="match status" value="1"/>
</dbReference>
<dbReference type="Pfam" id="PF02657">
    <property type="entry name" value="SufE"/>
    <property type="match status" value="1"/>
</dbReference>
<accession>A0A4V6Q0Z5</accession>
<dbReference type="PANTHER" id="PTHR43597">
    <property type="entry name" value="SULFUR ACCEPTOR PROTEIN CSDE"/>
    <property type="match status" value="1"/>
</dbReference>
<comment type="caution">
    <text evidence="3">The sequence shown here is derived from an EMBL/GenBank/DDBJ whole genome shotgun (WGS) entry which is preliminary data.</text>
</comment>
<dbReference type="EMBL" id="SOAM01000002">
    <property type="protein sequence ID" value="TDS77504.1"/>
    <property type="molecule type" value="Genomic_DNA"/>
</dbReference>
<dbReference type="InterPro" id="IPR003808">
    <property type="entry name" value="Fe-S_metab-assoc_dom"/>
</dbReference>
<feature type="domain" description="Fe-S metabolism associated" evidence="2">
    <location>
        <begin position="11"/>
        <end position="133"/>
    </location>
</feature>
<dbReference type="Proteomes" id="UP000295344">
    <property type="component" value="Unassembled WGS sequence"/>
</dbReference>
<keyword evidence="4" id="KW-1185">Reference proteome</keyword>
<dbReference type="RefSeq" id="WP_133766568.1">
    <property type="nucleotide sequence ID" value="NZ_BAAARP010000002.1"/>
</dbReference>
<proteinExistence type="inferred from homology"/>
<evidence type="ECO:0000259" key="2">
    <source>
        <dbReference type="Pfam" id="PF02657"/>
    </source>
</evidence>
<gene>
    <name evidence="3" type="ORF">CLV52_2455</name>
</gene>
<dbReference type="OrthoDB" id="9806335at2"/>
<dbReference type="SUPFAM" id="SSF82649">
    <property type="entry name" value="SufE/NifU"/>
    <property type="match status" value="1"/>
</dbReference>
<sequence>MTDQLDAIREEFLAVEPRERLLLLLEYADDLPALPERFGDSPDLLERVPECQAPVFVKAEVEDGAVHVHATAPAEAPTTRGFASVLAHGLDGLTREEALAVPDDFPDTLGLTAAVSPLRLRGMHGLLQRIKRQLREA</sequence>
<comment type="similarity">
    <text evidence="1">Belongs to the SufE family.</text>
</comment>
<evidence type="ECO:0000313" key="4">
    <source>
        <dbReference type="Proteomes" id="UP000295344"/>
    </source>
</evidence>
<name>A0A4V6Q0Z5_9MICO</name>
<evidence type="ECO:0000256" key="1">
    <source>
        <dbReference type="ARBA" id="ARBA00010282"/>
    </source>
</evidence>
<protein>
    <submittedName>
        <fullName evidence="3">Cysteine desulfuration protein SufE</fullName>
    </submittedName>
</protein>
<reference evidence="3 4" key="1">
    <citation type="submission" date="2019-03" db="EMBL/GenBank/DDBJ databases">
        <title>Genomic Encyclopedia of Archaeal and Bacterial Type Strains, Phase II (KMG-II): from individual species to whole genera.</title>
        <authorList>
            <person name="Goeker M."/>
        </authorList>
    </citation>
    <scope>NUCLEOTIDE SEQUENCE [LARGE SCALE GENOMIC DNA]</scope>
    <source>
        <strain evidence="3 4">DSM 24782</strain>
    </source>
</reference>
<dbReference type="AlphaFoldDB" id="A0A4V6Q0Z5"/>
<dbReference type="PANTHER" id="PTHR43597:SF5">
    <property type="entry name" value="SUFE-LIKE PROTEIN 2, CHLOROPLASTIC"/>
    <property type="match status" value="1"/>
</dbReference>
<organism evidence="3 4">
    <name type="scientific">Amnibacterium kyonggiense</name>
    <dbReference type="NCBI Taxonomy" id="595671"/>
    <lineage>
        <taxon>Bacteria</taxon>
        <taxon>Bacillati</taxon>
        <taxon>Actinomycetota</taxon>
        <taxon>Actinomycetes</taxon>
        <taxon>Micrococcales</taxon>
        <taxon>Microbacteriaceae</taxon>
        <taxon>Amnibacterium</taxon>
    </lineage>
</organism>
<evidence type="ECO:0000313" key="3">
    <source>
        <dbReference type="EMBL" id="TDS77504.1"/>
    </source>
</evidence>